<sequence length="364" mass="39018">MDINGKKLEHGIIQGGMGVGVSLSELAGNVAKEGCMGVISSVNIGYKESDFYKNPLAANLRALKNHIKRAKEIAGGKGLIGVNIMVAVSHYEETVKAAIEAGADAIISGAGLPLKLAGLVKDSKTLYAPIVSSKRAAALLLKTFAKRENSVPDFIVIEGHQAGGHLGFSADDLENDTCQDNLTILKEVLEVVKTFEEQFKKKIRVFLGGGVFTGKDMAEAIKNGADGVQIGTRFIATNECDAADTFKEVLVEAKEEDVKIIKSPVGMPARAVYTPLLKKLDMGDKFFAKKCNNCLTACPKGDKIPYCISRALISAVEGNKEEGLFFCGENVSRIKEIVSVHDLVSELLTDCKAELAFISMDTFV</sequence>
<evidence type="ECO:0000256" key="1">
    <source>
        <dbReference type="ARBA" id="ARBA00003535"/>
    </source>
</evidence>
<protein>
    <recommendedName>
        <fullName evidence="2">Probable nitronate monooxygenase</fullName>
    </recommendedName>
</protein>
<organism evidence="6 7">
    <name type="scientific">Lachnospira pectinoschiza</name>
    <dbReference type="NCBI Taxonomy" id="28052"/>
    <lineage>
        <taxon>Bacteria</taxon>
        <taxon>Bacillati</taxon>
        <taxon>Bacillota</taxon>
        <taxon>Clostridia</taxon>
        <taxon>Lachnospirales</taxon>
        <taxon>Lachnospiraceae</taxon>
        <taxon>Lachnospira</taxon>
    </lineage>
</organism>
<evidence type="ECO:0000256" key="3">
    <source>
        <dbReference type="ARBA" id="ARBA00022630"/>
    </source>
</evidence>
<evidence type="ECO:0000256" key="5">
    <source>
        <dbReference type="ARBA" id="ARBA00023002"/>
    </source>
</evidence>
<keyword evidence="3" id="KW-0285">Flavoprotein</keyword>
<dbReference type="EMBL" id="FNHZ01000006">
    <property type="protein sequence ID" value="SDN12136.1"/>
    <property type="molecule type" value="Genomic_DNA"/>
</dbReference>
<dbReference type="PANTHER" id="PTHR32332:SF18">
    <property type="entry name" value="2-NITROPROPANE DIOXYGENASE"/>
    <property type="match status" value="1"/>
</dbReference>
<dbReference type="SUPFAM" id="SSF51412">
    <property type="entry name" value="Inosine monophosphate dehydrogenase (IMPDH)"/>
    <property type="match status" value="1"/>
</dbReference>
<dbReference type="InterPro" id="IPR004136">
    <property type="entry name" value="NMO"/>
</dbReference>
<dbReference type="CDD" id="cd04730">
    <property type="entry name" value="NPD_like"/>
    <property type="match status" value="1"/>
</dbReference>
<keyword evidence="7" id="KW-1185">Reference proteome</keyword>
<comment type="function">
    <text evidence="1">Nitronate monooxygenase that uses molecular oxygen to catalyze the oxidative denitrification of alkyl nitronates. Acts on propionate 3-nitronate (P3N), the presumed physiological substrate. Probably functions in the detoxification of P3N, a metabolic poison produced by plants and fungi as a defense mechanism.</text>
</comment>
<dbReference type="AlphaFoldDB" id="A0A1G9YUU0"/>
<keyword evidence="4" id="KW-0288">FMN</keyword>
<accession>A0A1G9YUU0</accession>
<dbReference type="Proteomes" id="UP000187651">
    <property type="component" value="Unassembled WGS sequence"/>
</dbReference>
<evidence type="ECO:0000256" key="4">
    <source>
        <dbReference type="ARBA" id="ARBA00022643"/>
    </source>
</evidence>
<evidence type="ECO:0000313" key="6">
    <source>
        <dbReference type="EMBL" id="SDN12136.1"/>
    </source>
</evidence>
<dbReference type="InterPro" id="IPR013785">
    <property type="entry name" value="Aldolase_TIM"/>
</dbReference>
<keyword evidence="5" id="KW-0560">Oxidoreductase</keyword>
<evidence type="ECO:0000256" key="2">
    <source>
        <dbReference type="ARBA" id="ARBA00013457"/>
    </source>
</evidence>
<gene>
    <name evidence="6" type="ORF">SAMN05216544_1920</name>
</gene>
<dbReference type="GO" id="GO:0051213">
    <property type="term" value="F:dioxygenase activity"/>
    <property type="evidence" value="ECO:0007669"/>
    <property type="project" value="UniProtKB-KW"/>
</dbReference>
<reference evidence="7" key="1">
    <citation type="submission" date="2016-10" db="EMBL/GenBank/DDBJ databases">
        <authorList>
            <person name="Varghese N."/>
            <person name="Submissions S."/>
        </authorList>
    </citation>
    <scope>NUCLEOTIDE SEQUENCE [LARGE SCALE GENOMIC DNA]</scope>
    <source>
        <strain evidence="7">M83</strain>
    </source>
</reference>
<dbReference type="GO" id="GO:0018580">
    <property type="term" value="F:nitronate monooxygenase activity"/>
    <property type="evidence" value="ECO:0007669"/>
    <property type="project" value="InterPro"/>
</dbReference>
<keyword evidence="6" id="KW-0223">Dioxygenase</keyword>
<dbReference type="Pfam" id="PF03060">
    <property type="entry name" value="NMO"/>
    <property type="match status" value="1"/>
</dbReference>
<proteinExistence type="predicted"/>
<name>A0A1G9YUU0_9FIRM</name>
<evidence type="ECO:0000313" key="7">
    <source>
        <dbReference type="Proteomes" id="UP000187651"/>
    </source>
</evidence>
<dbReference type="PANTHER" id="PTHR32332">
    <property type="entry name" value="2-NITROPROPANE DIOXYGENASE"/>
    <property type="match status" value="1"/>
</dbReference>
<dbReference type="Gene3D" id="3.20.20.70">
    <property type="entry name" value="Aldolase class I"/>
    <property type="match status" value="1"/>
</dbReference>